<protein>
    <submittedName>
        <fullName evidence="3">ORF28</fullName>
    </submittedName>
</protein>
<accession>A0AAT9J7E2</accession>
<feature type="region of interest" description="Disordered" evidence="1">
    <location>
        <begin position="71"/>
        <end position="90"/>
    </location>
</feature>
<keyword evidence="2" id="KW-0812">Transmembrane</keyword>
<sequence>MSQVEYATIPMGITICVFAVIALWYVYTVQLPQDKADVVDAIKFSISQSNWSCSELQKKIDYTNNQWLDQDTKNQLNQPAKDKMESMKCP</sequence>
<keyword evidence="2" id="KW-0472">Membrane</keyword>
<reference evidence="3" key="1">
    <citation type="journal article" date="2024" name="Environ. Microbiol. Rep.">
        <title>Hiding in plain sight: The discovery of complete genomes of 11 hypothetical spindle-shaped viruses that putatively infect mesophilic ammonia-oxidizing archaea.</title>
        <authorList>
            <person name="Ni Y."/>
            <person name="Xu T."/>
            <person name="Yan S."/>
            <person name="Chen L."/>
            <person name="Wang Y."/>
        </authorList>
    </citation>
    <scope>NUCLEOTIDE SEQUENCE</scope>
    <source>
        <strain evidence="3">NTM1</strain>
    </source>
</reference>
<feature type="transmembrane region" description="Helical" evidence="2">
    <location>
        <begin position="6"/>
        <end position="27"/>
    </location>
</feature>
<evidence type="ECO:0000256" key="2">
    <source>
        <dbReference type="SAM" id="Phobius"/>
    </source>
</evidence>
<evidence type="ECO:0000313" key="3">
    <source>
        <dbReference type="EMBL" id="DBA51986.1"/>
    </source>
</evidence>
<keyword evidence="2" id="KW-1133">Transmembrane helix</keyword>
<organism evidence="3">
    <name type="scientific">Nitrosopumilaceae spindle-shaped virus</name>
    <dbReference type="NCBI Taxonomy" id="3065433"/>
    <lineage>
        <taxon>Viruses</taxon>
    </lineage>
</organism>
<reference evidence="3" key="2">
    <citation type="submission" date="2024-03" db="EMBL/GenBank/DDBJ databases">
        <authorList>
            <person name="Ni Y."/>
            <person name="Xu T."/>
            <person name="Yan S."/>
            <person name="Chen L."/>
            <person name="Wang Y."/>
        </authorList>
    </citation>
    <scope>NUCLEOTIDE SEQUENCE</scope>
    <source>
        <strain evidence="3">NTM1</strain>
    </source>
</reference>
<dbReference type="EMBL" id="BK067788">
    <property type="protein sequence ID" value="DBA51986.1"/>
    <property type="molecule type" value="Genomic_DNA"/>
</dbReference>
<proteinExistence type="predicted"/>
<name>A0AAT9J7E2_9VIRU</name>
<evidence type="ECO:0000256" key="1">
    <source>
        <dbReference type="SAM" id="MobiDB-lite"/>
    </source>
</evidence>
<feature type="compositionally biased region" description="Basic and acidic residues" evidence="1">
    <location>
        <begin position="80"/>
        <end position="90"/>
    </location>
</feature>